<evidence type="ECO:0000256" key="1">
    <source>
        <dbReference type="SAM" id="MobiDB-lite"/>
    </source>
</evidence>
<feature type="compositionally biased region" description="Pro residues" evidence="1">
    <location>
        <begin position="381"/>
        <end position="394"/>
    </location>
</feature>
<feature type="compositionally biased region" description="Basic and acidic residues" evidence="1">
    <location>
        <begin position="347"/>
        <end position="362"/>
    </location>
</feature>
<feature type="region of interest" description="Disordered" evidence="1">
    <location>
        <begin position="347"/>
        <end position="396"/>
    </location>
</feature>
<dbReference type="AlphaFoldDB" id="A0A0D0VGG0"/>
<name>A0A0D0VGG0_CRYGA</name>
<dbReference type="OrthoDB" id="2565363at2759"/>
<evidence type="ECO:0000313" key="2">
    <source>
        <dbReference type="EMBL" id="KIR45554.1"/>
    </source>
</evidence>
<gene>
    <name evidence="2" type="ORF">I312_05264</name>
</gene>
<proteinExistence type="predicted"/>
<feature type="region of interest" description="Disordered" evidence="1">
    <location>
        <begin position="1"/>
        <end position="224"/>
    </location>
</feature>
<reference evidence="2" key="1">
    <citation type="submission" date="2015-01" db="EMBL/GenBank/DDBJ databases">
        <title>The Genome Sequence of Cryptococcus gattii CA1280.</title>
        <authorList>
            <consortium name="The Broad Institute Genomics Platform"/>
            <person name="Cuomo C."/>
            <person name="Litvintseva A."/>
            <person name="Chen Y."/>
            <person name="Heitman J."/>
            <person name="Sun S."/>
            <person name="Springer D."/>
            <person name="Dromer F."/>
            <person name="Young S."/>
            <person name="Zeng Q."/>
            <person name="Gargeya S."/>
            <person name="Abouelleil A."/>
            <person name="Alvarado L."/>
            <person name="Chapman S.B."/>
            <person name="Gainer-Dewar J."/>
            <person name="Goldberg J."/>
            <person name="Griggs A."/>
            <person name="Gujja S."/>
            <person name="Hansen M."/>
            <person name="Howarth C."/>
            <person name="Imamovic A."/>
            <person name="Larimer J."/>
            <person name="Murphy C."/>
            <person name="Naylor J."/>
            <person name="Pearson M."/>
            <person name="Priest M."/>
            <person name="Roberts A."/>
            <person name="Saif S."/>
            <person name="Shea T."/>
            <person name="Sykes S."/>
            <person name="Wortman J."/>
            <person name="Nusbaum C."/>
            <person name="Birren B."/>
        </authorList>
    </citation>
    <scope>NUCLEOTIDE SEQUENCE [LARGE SCALE GENOMIC DNA]</scope>
    <source>
        <strain evidence="2">CA1280</strain>
    </source>
</reference>
<organism evidence="2">
    <name type="scientific">Cryptococcus bacillisporus CA1280</name>
    <dbReference type="NCBI Taxonomy" id="1296109"/>
    <lineage>
        <taxon>Eukaryota</taxon>
        <taxon>Fungi</taxon>
        <taxon>Dikarya</taxon>
        <taxon>Basidiomycota</taxon>
        <taxon>Agaricomycotina</taxon>
        <taxon>Tremellomycetes</taxon>
        <taxon>Tremellales</taxon>
        <taxon>Cryptococcaceae</taxon>
        <taxon>Cryptococcus</taxon>
        <taxon>Cryptococcus gattii species complex</taxon>
    </lineage>
</organism>
<feature type="compositionally biased region" description="Basic and acidic residues" evidence="1">
    <location>
        <begin position="160"/>
        <end position="171"/>
    </location>
</feature>
<feature type="compositionally biased region" description="Basic and acidic residues" evidence="1">
    <location>
        <begin position="118"/>
        <end position="129"/>
    </location>
</feature>
<dbReference type="HOGENOM" id="CLU_361692_0_0_1"/>
<protein>
    <submittedName>
        <fullName evidence="2">Uncharacterized protein</fullName>
    </submittedName>
</protein>
<accession>A0A0D0VGG0</accession>
<feature type="region of interest" description="Disordered" evidence="1">
    <location>
        <begin position="560"/>
        <end position="631"/>
    </location>
</feature>
<sequence>MRERKRKMPETVLAGVEVPSLRRTRSAKSKTQAKVSQDDRAEEALESYLNKGAKGARANPSLERESDEGNEVTPRKRTRGATGNTMGKAHKLSDSDEESISRKRKIQAGGRASSGKETWVKGKAAEKTFESVTQKRSKRSPALSSSMSPLPPSPEPNAETPKRAKAEHSFSDDPVVGNEAAPSGPSPRQSTLDTEMNDLHPILEPQLNGKAKGKGKNKEKKIREPSLALELSDVELDEQTLEAFIDFVDHLPEKKDTEECAEGSDAEEEFVPTPLPQNLKINDFIFTKYPSGYYLSQLISYHPAQDRKDQEEGKDYCTVKDANGVVHEKMKLSDLITKNDERIATCKSVEHRGPEFKNDAHIRPPTPEAEHPVASTSSLPTPSPTQPSQPPPMNPSVFIDLDRVEQLRLIRPHLQLILREAYPPAQWRIDKFFGSAQDRSALSHVVRYGDISDAEVDEVLVPELLRWSLRGERWTRNEVNRRNRPPEPPRPKGSERYNALPLSEIRNFVCDVLLPETIIELCIRSIEKESLLDALKKQKKPIDIDDEDIEDDMRALSDISSLSSDTDSENENTPTHEEPAKQRSGSQETIISAAASKPTAESEVQASMTGTGPQPTPPAPSSFSSDLLLGTQQPSLDTGALLNTSLQDDPSSSAQSIPEAISEEQLLYRGALQYLSDLSNSSATNVWETEEARFKYYRREMRKKLNLPEEGLSKEERKKWEEERAFNELKDLMMGKKFQRKRMTKTSSFADMDSD</sequence>
<dbReference type="EMBL" id="KN847988">
    <property type="protein sequence ID" value="KIR45554.1"/>
    <property type="molecule type" value="Genomic_DNA"/>
</dbReference>
<feature type="compositionally biased region" description="Basic residues" evidence="1">
    <location>
        <begin position="211"/>
        <end position="220"/>
    </location>
</feature>